<keyword evidence="1" id="KW-1133">Transmembrane helix</keyword>
<sequence>MALLSLRAALAAALLCLGVAAAPLAQAANSYYLKIDGIRGDSTDKSHKDWIDIDSFAWGLTAASSSGGAGAGKVTFADFSWSQAVDSSTTAWFANVATGRHVPEVMLEVTKPGPKGETAAFFQMIFTDTVGTGLKVHGAGDALTADASMTSGATVTLRYRPQKKGVFGDWVEGSFDIRRSGSSALFSGDSNALMGLFTSGGSIDFDAGAVTPVPEPAPTALLAAGLALLALLAFRRRRG</sequence>
<organism evidence="3 4">
    <name type="scientific">Pelomonas cellulosilytica</name>
    <dbReference type="NCBI Taxonomy" id="2906762"/>
    <lineage>
        <taxon>Bacteria</taxon>
        <taxon>Pseudomonadati</taxon>
        <taxon>Pseudomonadota</taxon>
        <taxon>Betaproteobacteria</taxon>
        <taxon>Burkholderiales</taxon>
        <taxon>Sphaerotilaceae</taxon>
        <taxon>Roseateles</taxon>
    </lineage>
</organism>
<feature type="transmembrane region" description="Helical" evidence="1">
    <location>
        <begin position="217"/>
        <end position="234"/>
    </location>
</feature>
<feature type="chain" id="PRO_5046819726" evidence="2">
    <location>
        <begin position="28"/>
        <end position="239"/>
    </location>
</feature>
<dbReference type="Pfam" id="PF05638">
    <property type="entry name" value="T6SS_HCP"/>
    <property type="match status" value="1"/>
</dbReference>
<accession>A0ABS8Y2W9</accession>
<proteinExistence type="predicted"/>
<dbReference type="PANTHER" id="PTHR36152">
    <property type="entry name" value="CYTOPLASMIC PROTEIN-RELATED"/>
    <property type="match status" value="1"/>
</dbReference>
<name>A0ABS8Y2W9_9BURK</name>
<keyword evidence="4" id="KW-1185">Reference proteome</keyword>
<dbReference type="EMBL" id="JAJTWU010000010">
    <property type="protein sequence ID" value="MCE4557398.1"/>
    <property type="molecule type" value="Genomic_DNA"/>
</dbReference>
<keyword evidence="1" id="KW-0812">Transmembrane</keyword>
<evidence type="ECO:0000256" key="1">
    <source>
        <dbReference type="SAM" id="Phobius"/>
    </source>
</evidence>
<gene>
    <name evidence="3" type="ORF">LXT13_23675</name>
</gene>
<dbReference type="InterPro" id="IPR013424">
    <property type="entry name" value="Ice-binding_C"/>
</dbReference>
<dbReference type="SUPFAM" id="SSF141452">
    <property type="entry name" value="Hcp1-like"/>
    <property type="match status" value="1"/>
</dbReference>
<evidence type="ECO:0000256" key="2">
    <source>
        <dbReference type="SAM" id="SignalP"/>
    </source>
</evidence>
<dbReference type="InterPro" id="IPR008514">
    <property type="entry name" value="T6SS_Hcp"/>
</dbReference>
<dbReference type="Proteomes" id="UP001200741">
    <property type="component" value="Unassembled WGS sequence"/>
</dbReference>
<dbReference type="PANTHER" id="PTHR36152:SF5">
    <property type="entry name" value="PROTEIN HCP1"/>
    <property type="match status" value="1"/>
</dbReference>
<protein>
    <submittedName>
        <fullName evidence="3">Type VI secretion system tube protein Hcp</fullName>
    </submittedName>
</protein>
<feature type="signal peptide" evidence="2">
    <location>
        <begin position="1"/>
        <end position="27"/>
    </location>
</feature>
<dbReference type="RefSeq" id="WP_233374778.1">
    <property type="nucleotide sequence ID" value="NZ_JAJTWU010000010.1"/>
</dbReference>
<dbReference type="NCBIfam" id="TIGR02595">
    <property type="entry name" value="PEP_CTERM"/>
    <property type="match status" value="1"/>
</dbReference>
<comment type="caution">
    <text evidence="3">The sequence shown here is derived from an EMBL/GenBank/DDBJ whole genome shotgun (WGS) entry which is preliminary data.</text>
</comment>
<reference evidence="3 4" key="1">
    <citation type="submission" date="2021-12" db="EMBL/GenBank/DDBJ databases">
        <title>Genome seq of P8.</title>
        <authorList>
            <person name="Seo T."/>
        </authorList>
    </citation>
    <scope>NUCLEOTIDE SEQUENCE [LARGE SCALE GENOMIC DNA]</scope>
    <source>
        <strain evidence="3 4">P8</strain>
    </source>
</reference>
<dbReference type="InterPro" id="IPR053165">
    <property type="entry name" value="HSI-I_assembly_Hcp1"/>
</dbReference>
<keyword evidence="2" id="KW-0732">Signal</keyword>
<keyword evidence="1" id="KW-0472">Membrane</keyword>
<dbReference type="Gene3D" id="2.30.110.20">
    <property type="entry name" value="Hcp1-like"/>
    <property type="match status" value="1"/>
</dbReference>
<dbReference type="InterPro" id="IPR036624">
    <property type="entry name" value="Hcp1-lik_sf"/>
</dbReference>
<evidence type="ECO:0000313" key="3">
    <source>
        <dbReference type="EMBL" id="MCE4557398.1"/>
    </source>
</evidence>
<evidence type="ECO:0000313" key="4">
    <source>
        <dbReference type="Proteomes" id="UP001200741"/>
    </source>
</evidence>